<protein>
    <submittedName>
        <fullName evidence="8">Class I fumarate hydratase</fullName>
        <ecNumber evidence="8">4.2.1.2</ecNumber>
    </submittedName>
</protein>
<evidence type="ECO:0000256" key="5">
    <source>
        <dbReference type="ARBA" id="ARBA00023014"/>
    </source>
</evidence>
<evidence type="ECO:0000256" key="2">
    <source>
        <dbReference type="ARBA" id="ARBA00022485"/>
    </source>
</evidence>
<dbReference type="Pfam" id="PF05681">
    <property type="entry name" value="Fumerase"/>
    <property type="match status" value="1"/>
</dbReference>
<evidence type="ECO:0000313" key="8">
    <source>
        <dbReference type="EMBL" id="STH73884.1"/>
    </source>
</evidence>
<evidence type="ECO:0000259" key="7">
    <source>
        <dbReference type="Pfam" id="PF05681"/>
    </source>
</evidence>
<dbReference type="Proteomes" id="UP000254428">
    <property type="component" value="Unassembled WGS sequence"/>
</dbReference>
<organism evidence="8 9">
    <name type="scientific">Escherichia coli</name>
    <dbReference type="NCBI Taxonomy" id="562"/>
    <lineage>
        <taxon>Bacteria</taxon>
        <taxon>Pseudomonadati</taxon>
        <taxon>Pseudomonadota</taxon>
        <taxon>Gammaproteobacteria</taxon>
        <taxon>Enterobacterales</taxon>
        <taxon>Enterobacteriaceae</taxon>
        <taxon>Escherichia</taxon>
    </lineage>
</organism>
<evidence type="ECO:0000256" key="6">
    <source>
        <dbReference type="ARBA" id="ARBA00023239"/>
    </source>
</evidence>
<dbReference type="InterPro" id="IPR051208">
    <property type="entry name" value="Class-I_Fumarase/Tartrate_DH"/>
</dbReference>
<dbReference type="GO" id="GO:0051539">
    <property type="term" value="F:4 iron, 4 sulfur cluster binding"/>
    <property type="evidence" value="ECO:0007669"/>
    <property type="project" value="UniProtKB-KW"/>
</dbReference>
<accession>A0A376P7R6</accession>
<keyword evidence="5" id="KW-0411">Iron-sulfur</keyword>
<gene>
    <name evidence="8" type="primary">fumA_3</name>
    <name evidence="8" type="ORF">NCTC11341_05604</name>
</gene>
<dbReference type="EMBL" id="UGBT01000002">
    <property type="protein sequence ID" value="STH73884.1"/>
    <property type="molecule type" value="Genomic_DNA"/>
</dbReference>
<dbReference type="EC" id="4.2.1.2" evidence="8"/>
<keyword evidence="4" id="KW-0408">Iron</keyword>
<keyword evidence="2" id="KW-0004">4Fe-4S</keyword>
<feature type="domain" description="Fe-S hydro-lyase tartrate dehydratase alpha-type catalytic" evidence="7">
    <location>
        <begin position="3"/>
        <end position="82"/>
    </location>
</feature>
<comment type="similarity">
    <text evidence="1">Belongs to the class-I fumarase family.</text>
</comment>
<keyword evidence="3" id="KW-0479">Metal-binding</keyword>
<dbReference type="PANTHER" id="PTHR30389:SF0">
    <property type="entry name" value="FUMARATE HYDRATASE CLASS I, AEROBIC"/>
    <property type="match status" value="1"/>
</dbReference>
<reference evidence="8 9" key="1">
    <citation type="submission" date="2018-06" db="EMBL/GenBank/DDBJ databases">
        <authorList>
            <consortium name="Pathogen Informatics"/>
            <person name="Doyle S."/>
        </authorList>
    </citation>
    <scope>NUCLEOTIDE SEQUENCE [LARGE SCALE GENOMIC DNA]</scope>
    <source>
        <strain evidence="8 9">NCTC11341</strain>
    </source>
</reference>
<dbReference type="PANTHER" id="PTHR30389">
    <property type="entry name" value="FUMARATE HYDRATASE-RELATED"/>
    <property type="match status" value="1"/>
</dbReference>
<evidence type="ECO:0000256" key="4">
    <source>
        <dbReference type="ARBA" id="ARBA00023004"/>
    </source>
</evidence>
<name>A0A376P7R6_ECOLX</name>
<keyword evidence="6 8" id="KW-0456">Lyase</keyword>
<dbReference type="AlphaFoldDB" id="A0A376P7R6"/>
<evidence type="ECO:0000256" key="3">
    <source>
        <dbReference type="ARBA" id="ARBA00022723"/>
    </source>
</evidence>
<proteinExistence type="inferred from homology"/>
<dbReference type="GO" id="GO:0046872">
    <property type="term" value="F:metal ion binding"/>
    <property type="evidence" value="ECO:0007669"/>
    <property type="project" value="UniProtKB-KW"/>
</dbReference>
<dbReference type="InterPro" id="IPR004646">
    <property type="entry name" value="Fe-S_hydro-lyase_TtdA-typ_cat"/>
</dbReference>
<sequence length="122" mass="13541">MKLASAKYYDELPTEGNEHGQAFRDVELEKELLIEAQNLGLGAQFGGKYFAHDIRVIRLPRHGASCPVGMGVSCSADRNIKAKINRQGIGSKNWNIIQVNISLKSCVKREKAKRCALTLTVR</sequence>
<evidence type="ECO:0000313" key="9">
    <source>
        <dbReference type="Proteomes" id="UP000254428"/>
    </source>
</evidence>
<dbReference type="GO" id="GO:0004333">
    <property type="term" value="F:fumarate hydratase activity"/>
    <property type="evidence" value="ECO:0007669"/>
    <property type="project" value="UniProtKB-EC"/>
</dbReference>
<evidence type="ECO:0000256" key="1">
    <source>
        <dbReference type="ARBA" id="ARBA00008876"/>
    </source>
</evidence>